<dbReference type="EMBL" id="LT559118">
    <property type="protein sequence ID" value="SBO98770.1"/>
    <property type="molecule type" value="Genomic_DNA"/>
</dbReference>
<dbReference type="InterPro" id="IPR036390">
    <property type="entry name" value="WH_DNA-bd_sf"/>
</dbReference>
<comment type="similarity">
    <text evidence="1">Belongs to the LysR transcriptional regulatory family.</text>
</comment>
<dbReference type="PANTHER" id="PTHR30346:SF0">
    <property type="entry name" value="HCA OPERON TRANSCRIPTIONAL ACTIVATOR HCAR"/>
    <property type="match status" value="1"/>
</dbReference>
<keyword evidence="2" id="KW-0805">Transcription regulation</keyword>
<sequence>MLPRRDVSFPTLSTEFHAYLLPLSILAGRAARLHLTHARVSQVIKQQERKIGAELFYRTSRSVRLTRIGEQLRDELLPLYAGLKDSMRRARLAAQGVTGVLRVGMLPVNAHDLRPYWDAFRARHPQWRLHIQSVRFGETFAPLRRGDIDVMVAWLPVEEPDLTVGPVLFTDHRVLAVSADHELARRTSVSLEMVADFQHPDSSAVPGYWYDSYAPRQTRRGRMIERGPVVQDAEDALIRTSMAEIVTLFPAHVTRYWVRPGIAYLPVKDVGALPYAMVWRSGDTDNELIRSLARVAHDLGSLKG</sequence>
<dbReference type="AlphaFoldDB" id="A0A1M4EIX0"/>
<dbReference type="GO" id="GO:0003677">
    <property type="term" value="F:DNA binding"/>
    <property type="evidence" value="ECO:0007669"/>
    <property type="project" value="UniProtKB-KW"/>
</dbReference>
<evidence type="ECO:0000256" key="4">
    <source>
        <dbReference type="ARBA" id="ARBA00023163"/>
    </source>
</evidence>
<dbReference type="GO" id="GO:0003700">
    <property type="term" value="F:DNA-binding transcription factor activity"/>
    <property type="evidence" value="ECO:0007669"/>
    <property type="project" value="InterPro"/>
</dbReference>
<dbReference type="SUPFAM" id="SSF53850">
    <property type="entry name" value="Periplasmic binding protein-like II"/>
    <property type="match status" value="1"/>
</dbReference>
<gene>
    <name evidence="6" type="ORF">BN4615_P8286</name>
</gene>
<organism evidence="6">
    <name type="scientific">Nonomuraea gerenzanensis</name>
    <dbReference type="NCBI Taxonomy" id="93944"/>
    <lineage>
        <taxon>Bacteria</taxon>
        <taxon>Bacillati</taxon>
        <taxon>Actinomycetota</taxon>
        <taxon>Actinomycetes</taxon>
        <taxon>Streptosporangiales</taxon>
        <taxon>Streptosporangiaceae</taxon>
        <taxon>Nonomuraea</taxon>
    </lineage>
</organism>
<dbReference type="Pfam" id="PF00126">
    <property type="entry name" value="HTH_1"/>
    <property type="match status" value="1"/>
</dbReference>
<dbReference type="InterPro" id="IPR036388">
    <property type="entry name" value="WH-like_DNA-bd_sf"/>
</dbReference>
<keyword evidence="3" id="KW-0238">DNA-binding</keyword>
<evidence type="ECO:0000259" key="5">
    <source>
        <dbReference type="PROSITE" id="PS50931"/>
    </source>
</evidence>
<protein>
    <submittedName>
        <fullName evidence="6">LysR-family transcriptional regulatory protein</fullName>
    </submittedName>
</protein>
<dbReference type="InterPro" id="IPR000847">
    <property type="entry name" value="LysR_HTH_N"/>
</dbReference>
<dbReference type="Gene3D" id="1.10.10.10">
    <property type="entry name" value="Winged helix-like DNA-binding domain superfamily/Winged helix DNA-binding domain"/>
    <property type="match status" value="1"/>
</dbReference>
<keyword evidence="4" id="KW-0804">Transcription</keyword>
<reference evidence="6" key="1">
    <citation type="submission" date="2016-04" db="EMBL/GenBank/DDBJ databases">
        <authorList>
            <person name="Evans L.H."/>
            <person name="Alamgir A."/>
            <person name="Owens N."/>
            <person name="Weber N.D."/>
            <person name="Virtaneva K."/>
            <person name="Barbian K."/>
            <person name="Babar A."/>
            <person name="Rosenke K."/>
        </authorList>
    </citation>
    <scope>NUCLEOTIDE SEQUENCE</scope>
    <source>
        <strain evidence="6">Nono1</strain>
    </source>
</reference>
<accession>A0A1M4EIX0</accession>
<dbReference type="GO" id="GO:0032993">
    <property type="term" value="C:protein-DNA complex"/>
    <property type="evidence" value="ECO:0007669"/>
    <property type="project" value="TreeGrafter"/>
</dbReference>
<evidence type="ECO:0000256" key="1">
    <source>
        <dbReference type="ARBA" id="ARBA00009437"/>
    </source>
</evidence>
<dbReference type="InterPro" id="IPR005119">
    <property type="entry name" value="LysR_subst-bd"/>
</dbReference>
<name>A0A1M4EIX0_9ACTN</name>
<evidence type="ECO:0000256" key="3">
    <source>
        <dbReference type="ARBA" id="ARBA00023125"/>
    </source>
</evidence>
<dbReference type="SUPFAM" id="SSF46785">
    <property type="entry name" value="Winged helix' DNA-binding domain"/>
    <property type="match status" value="1"/>
</dbReference>
<evidence type="ECO:0000256" key="2">
    <source>
        <dbReference type="ARBA" id="ARBA00023015"/>
    </source>
</evidence>
<dbReference type="PROSITE" id="PS50931">
    <property type="entry name" value="HTH_LYSR"/>
    <property type="match status" value="1"/>
</dbReference>
<evidence type="ECO:0000313" key="6">
    <source>
        <dbReference type="EMBL" id="SBO98770.1"/>
    </source>
</evidence>
<proteinExistence type="inferred from homology"/>
<dbReference type="Pfam" id="PF03466">
    <property type="entry name" value="LysR_substrate"/>
    <property type="match status" value="1"/>
</dbReference>
<dbReference type="Gene3D" id="3.40.190.10">
    <property type="entry name" value="Periplasmic binding protein-like II"/>
    <property type="match status" value="2"/>
</dbReference>
<dbReference type="PANTHER" id="PTHR30346">
    <property type="entry name" value="TRANSCRIPTIONAL DUAL REGULATOR HCAR-RELATED"/>
    <property type="match status" value="1"/>
</dbReference>
<feature type="domain" description="HTH lysR-type" evidence="5">
    <location>
        <begin position="30"/>
        <end position="66"/>
    </location>
</feature>